<evidence type="ECO:0000256" key="1">
    <source>
        <dbReference type="ARBA" id="ARBA00005278"/>
    </source>
</evidence>
<protein>
    <submittedName>
        <fullName evidence="4">Spore germination protein</fullName>
    </submittedName>
</protein>
<dbReference type="GO" id="GO:0016020">
    <property type="term" value="C:membrane"/>
    <property type="evidence" value="ECO:0007669"/>
    <property type="project" value="InterPro"/>
</dbReference>
<reference evidence="4 5" key="1">
    <citation type="submission" date="2019-10" db="EMBL/GenBank/DDBJ databases">
        <title>Whole-genome sequence of the extremophile Heliorestis acidaminivorans DSM 24790.</title>
        <authorList>
            <person name="Kyndt J.A."/>
            <person name="Meyer T.E."/>
        </authorList>
    </citation>
    <scope>NUCLEOTIDE SEQUENCE [LARGE SCALE GENOMIC DNA]</scope>
    <source>
        <strain evidence="4 5">DSM 24790</strain>
    </source>
</reference>
<comment type="caution">
    <text evidence="4">The sequence shown here is derived from an EMBL/GenBank/DDBJ whole genome shotgun (WGS) entry which is preliminary data.</text>
</comment>
<proteinExistence type="inferred from homology"/>
<keyword evidence="3" id="KW-1133">Transmembrane helix</keyword>
<evidence type="ECO:0000256" key="3">
    <source>
        <dbReference type="SAM" id="Phobius"/>
    </source>
</evidence>
<gene>
    <name evidence="4" type="ORF">F9B85_05505</name>
</gene>
<accession>A0A6I0F3R9</accession>
<dbReference type="InterPro" id="IPR050768">
    <property type="entry name" value="UPF0353/GerABKA_families"/>
</dbReference>
<dbReference type="PANTHER" id="PTHR22550">
    <property type="entry name" value="SPORE GERMINATION PROTEIN"/>
    <property type="match status" value="1"/>
</dbReference>
<dbReference type="PIRSF" id="PIRSF005690">
    <property type="entry name" value="GerBA"/>
    <property type="match status" value="1"/>
</dbReference>
<feature type="transmembrane region" description="Helical" evidence="3">
    <location>
        <begin position="411"/>
        <end position="430"/>
    </location>
</feature>
<dbReference type="PANTHER" id="PTHR22550:SF5">
    <property type="entry name" value="LEUCINE ZIPPER PROTEIN 4"/>
    <property type="match status" value="1"/>
</dbReference>
<feature type="transmembrane region" description="Helical" evidence="3">
    <location>
        <begin position="436"/>
        <end position="458"/>
    </location>
</feature>
<keyword evidence="3" id="KW-0812">Transmembrane</keyword>
<evidence type="ECO:0000313" key="5">
    <source>
        <dbReference type="Proteomes" id="UP000468766"/>
    </source>
</evidence>
<dbReference type="InterPro" id="IPR004995">
    <property type="entry name" value="Spore_Ger"/>
</dbReference>
<dbReference type="Proteomes" id="UP000468766">
    <property type="component" value="Unassembled WGS sequence"/>
</dbReference>
<name>A0A6I0F3R9_9FIRM</name>
<dbReference type="AlphaFoldDB" id="A0A6I0F3R9"/>
<evidence type="ECO:0000313" key="4">
    <source>
        <dbReference type="EMBL" id="KAB2953367.1"/>
    </source>
</evidence>
<comment type="similarity">
    <text evidence="1">Belongs to the GerABKA family.</text>
</comment>
<sequence>MRGVAVVSLLNWKKSLQNFKKLFVVDSSTQGKTFSLSSSRQPYQRKVTLTRKYNPKNKEKRDIPVATKDIQKAIASLFHANKNPDFVNRVLKTSYGQISIFYYQSMIDAQQVQDAVIEPLVSLNAEQEQLSWENLKDLLTYSHVTKEVTTLEDSAVQISAGRVFVHVEGFAIALAVKAGTRESRAVESPKTETVIRGANDSFVEEIRTNLYLLRMRLSIPEFIAEPIEQPHRSQERLYMLYIEGVTSPKLVKEMRRRLQAINVDALHSIGNLEHYVQGRPLSVFSQGITTERPDRTISHLLEGSVAVMMKGSPNALLMPVTLWSQLHSPEDYYFRWPIGTFARVIRLIALIVAIFLPSLYIAVVNFHPEMIRTELMLSIASARERVPFPTFLEILFLELAFEFIRESALRIPNMIGPTIGIVGAIIIGQAVVEAGIVSPIVIVILAITVLAGFSIPYYTLTYSVRILRLIFVFFASTFGFFGIVVGLLLLAHHLVSLKSLGVPFLSPVSPLRPGNQDVIIRPLPYLQELRPTFMGVLNKQKEALLQRPWDVNTPSEIHLLKSYTRSKKPALRKKKKQ</sequence>
<keyword evidence="5" id="KW-1185">Reference proteome</keyword>
<feature type="transmembrane region" description="Helical" evidence="3">
    <location>
        <begin position="344"/>
        <end position="366"/>
    </location>
</feature>
<dbReference type="EMBL" id="WBXO01000003">
    <property type="protein sequence ID" value="KAB2953367.1"/>
    <property type="molecule type" value="Genomic_DNA"/>
</dbReference>
<evidence type="ECO:0000256" key="2">
    <source>
        <dbReference type="ARBA" id="ARBA00023136"/>
    </source>
</evidence>
<keyword evidence="2 3" id="KW-0472">Membrane</keyword>
<dbReference type="Pfam" id="PF03323">
    <property type="entry name" value="GerA"/>
    <property type="match status" value="1"/>
</dbReference>
<dbReference type="GO" id="GO:0009847">
    <property type="term" value="P:spore germination"/>
    <property type="evidence" value="ECO:0007669"/>
    <property type="project" value="InterPro"/>
</dbReference>
<organism evidence="4 5">
    <name type="scientific">Heliorestis acidaminivorans</name>
    <dbReference type="NCBI Taxonomy" id="553427"/>
    <lineage>
        <taxon>Bacteria</taxon>
        <taxon>Bacillati</taxon>
        <taxon>Bacillota</taxon>
        <taxon>Clostridia</taxon>
        <taxon>Eubacteriales</taxon>
        <taxon>Heliobacteriaceae</taxon>
        <taxon>Heliorestis</taxon>
    </lineage>
</organism>
<feature type="transmembrane region" description="Helical" evidence="3">
    <location>
        <begin position="470"/>
        <end position="491"/>
    </location>
</feature>
<dbReference type="OrthoDB" id="9772630at2"/>